<proteinExistence type="predicted"/>
<name>A0A183J077_9BILA</name>
<sequence length="32" mass="3814">MDMNQRKAFLETRNSIAARLDMQTENEKLVFI</sequence>
<dbReference type="AlphaFoldDB" id="A0A183J077"/>
<reference evidence="3" key="1">
    <citation type="submission" date="2016-06" db="UniProtKB">
        <authorList>
            <consortium name="WormBaseParasite"/>
        </authorList>
    </citation>
    <scope>IDENTIFICATION</scope>
</reference>
<evidence type="ECO:0000313" key="2">
    <source>
        <dbReference type="Proteomes" id="UP000270296"/>
    </source>
</evidence>
<protein>
    <submittedName>
        <fullName evidence="3">5-formyltetrahydrofolate cyclo-ligase</fullName>
    </submittedName>
</protein>
<reference evidence="1 2" key="2">
    <citation type="submission" date="2018-11" db="EMBL/GenBank/DDBJ databases">
        <authorList>
            <consortium name="Pathogen Informatics"/>
        </authorList>
    </citation>
    <scope>NUCLEOTIDE SEQUENCE [LARGE SCALE GENOMIC DNA]</scope>
</reference>
<dbReference type="EMBL" id="UZAM01012524">
    <property type="protein sequence ID" value="VDP22258.1"/>
    <property type="molecule type" value="Genomic_DNA"/>
</dbReference>
<dbReference type="WBParaSite" id="SBAD_0000960601-mRNA-1">
    <property type="protein sequence ID" value="SBAD_0000960601-mRNA-1"/>
    <property type="gene ID" value="SBAD_0000960601"/>
</dbReference>
<dbReference type="Proteomes" id="UP000270296">
    <property type="component" value="Unassembled WGS sequence"/>
</dbReference>
<organism evidence="3">
    <name type="scientific">Soboliphyme baturini</name>
    <dbReference type="NCBI Taxonomy" id="241478"/>
    <lineage>
        <taxon>Eukaryota</taxon>
        <taxon>Metazoa</taxon>
        <taxon>Ecdysozoa</taxon>
        <taxon>Nematoda</taxon>
        <taxon>Enoplea</taxon>
        <taxon>Dorylaimia</taxon>
        <taxon>Dioctophymatida</taxon>
        <taxon>Dioctophymatoidea</taxon>
        <taxon>Soboliphymatidae</taxon>
        <taxon>Soboliphyme</taxon>
    </lineage>
</organism>
<gene>
    <name evidence="1" type="ORF">SBAD_LOCUS9275</name>
</gene>
<evidence type="ECO:0000313" key="1">
    <source>
        <dbReference type="EMBL" id="VDP22258.1"/>
    </source>
</evidence>
<keyword evidence="2" id="KW-1185">Reference proteome</keyword>
<accession>A0A183J077</accession>
<evidence type="ECO:0000313" key="3">
    <source>
        <dbReference type="WBParaSite" id="SBAD_0000960601-mRNA-1"/>
    </source>
</evidence>
<dbReference type="OrthoDB" id="2107370at2759"/>